<evidence type="ECO:0000256" key="1">
    <source>
        <dbReference type="ARBA" id="ARBA00023015"/>
    </source>
</evidence>
<keyword evidence="3" id="KW-0804">Transcription</keyword>
<dbReference type="Gene3D" id="1.10.10.10">
    <property type="entry name" value="Winged helix-like DNA-binding domain superfamily/Winged helix DNA-binding domain"/>
    <property type="match status" value="1"/>
</dbReference>
<dbReference type="CDD" id="cd07377">
    <property type="entry name" value="WHTH_GntR"/>
    <property type="match status" value="1"/>
</dbReference>
<reference evidence="6" key="1">
    <citation type="submission" date="2020-09" db="EMBL/GenBank/DDBJ databases">
        <title>Whole genome shotgun sequence of Streptomyces cinnamonensis NBRC 15873.</title>
        <authorList>
            <person name="Komaki H."/>
            <person name="Tamura T."/>
        </authorList>
    </citation>
    <scope>NUCLEOTIDE SEQUENCE [LARGE SCALE GENOMIC DNA]</scope>
    <source>
        <strain evidence="6">NBRC 15873</strain>
    </source>
</reference>
<evidence type="ECO:0000259" key="4">
    <source>
        <dbReference type="PROSITE" id="PS50949"/>
    </source>
</evidence>
<evidence type="ECO:0000313" key="6">
    <source>
        <dbReference type="Proteomes" id="UP000660554"/>
    </source>
</evidence>
<keyword evidence="1" id="KW-0805">Transcription regulation</keyword>
<evidence type="ECO:0000256" key="2">
    <source>
        <dbReference type="ARBA" id="ARBA00023125"/>
    </source>
</evidence>
<dbReference type="PRINTS" id="PR00035">
    <property type="entry name" value="HTHGNTR"/>
</dbReference>
<protein>
    <recommendedName>
        <fullName evidence="4">HTH gntR-type domain-containing protein</fullName>
    </recommendedName>
</protein>
<dbReference type="PANTHER" id="PTHR44846">
    <property type="entry name" value="MANNOSYL-D-GLYCERATE TRANSPORT/METABOLISM SYSTEM REPRESSOR MNGR-RELATED"/>
    <property type="match status" value="1"/>
</dbReference>
<keyword evidence="2" id="KW-0238">DNA-binding</keyword>
<keyword evidence="6" id="KW-1185">Reference proteome</keyword>
<dbReference type="InterPro" id="IPR050679">
    <property type="entry name" value="Bact_HTH_transcr_reg"/>
</dbReference>
<organism evidence="5 6">
    <name type="scientific">Streptomyces virginiae</name>
    <name type="common">Streptomyces cinnamonensis</name>
    <dbReference type="NCBI Taxonomy" id="1961"/>
    <lineage>
        <taxon>Bacteria</taxon>
        <taxon>Bacillati</taxon>
        <taxon>Actinomycetota</taxon>
        <taxon>Actinomycetes</taxon>
        <taxon>Kitasatosporales</taxon>
        <taxon>Streptomycetaceae</taxon>
        <taxon>Streptomyces</taxon>
    </lineage>
</organism>
<dbReference type="PANTHER" id="PTHR44846:SF1">
    <property type="entry name" value="MANNOSYL-D-GLYCERATE TRANSPORT_METABOLISM SYSTEM REPRESSOR MNGR-RELATED"/>
    <property type="match status" value="1"/>
</dbReference>
<dbReference type="Pfam" id="PF00392">
    <property type="entry name" value="GntR"/>
    <property type="match status" value="1"/>
</dbReference>
<dbReference type="InterPro" id="IPR036388">
    <property type="entry name" value="WH-like_DNA-bd_sf"/>
</dbReference>
<evidence type="ECO:0000313" key="5">
    <source>
        <dbReference type="EMBL" id="GHI18203.1"/>
    </source>
</evidence>
<name>A0ABQ3NZK7_STRVG</name>
<dbReference type="SUPFAM" id="SSF46785">
    <property type="entry name" value="Winged helix' DNA-binding domain"/>
    <property type="match status" value="1"/>
</dbReference>
<evidence type="ECO:0000256" key="3">
    <source>
        <dbReference type="ARBA" id="ARBA00023163"/>
    </source>
</evidence>
<sequence length="84" mass="9407">MVRMDEEEIRGLDRRGPALVYMAVADDIARRIEAGELKSGDRVPGELEMASTYGIARMTVARAIKELRDRELVQTVRGKGTFVL</sequence>
<dbReference type="SMART" id="SM00345">
    <property type="entry name" value="HTH_GNTR"/>
    <property type="match status" value="1"/>
</dbReference>
<dbReference type="Proteomes" id="UP000660554">
    <property type="component" value="Unassembled WGS sequence"/>
</dbReference>
<feature type="domain" description="HTH gntR-type" evidence="4">
    <location>
        <begin position="18"/>
        <end position="84"/>
    </location>
</feature>
<dbReference type="InterPro" id="IPR000524">
    <property type="entry name" value="Tscrpt_reg_HTH_GntR"/>
</dbReference>
<accession>A0ABQ3NZK7</accession>
<dbReference type="EMBL" id="BNDV01000018">
    <property type="protein sequence ID" value="GHI18203.1"/>
    <property type="molecule type" value="Genomic_DNA"/>
</dbReference>
<dbReference type="InterPro" id="IPR036390">
    <property type="entry name" value="WH_DNA-bd_sf"/>
</dbReference>
<comment type="caution">
    <text evidence="5">The sequence shown here is derived from an EMBL/GenBank/DDBJ whole genome shotgun (WGS) entry which is preliminary data.</text>
</comment>
<gene>
    <name evidence="5" type="ORF">Scinn_76660</name>
</gene>
<proteinExistence type="predicted"/>
<dbReference type="PROSITE" id="PS50949">
    <property type="entry name" value="HTH_GNTR"/>
    <property type="match status" value="1"/>
</dbReference>